<dbReference type="AlphaFoldDB" id="U1WEI9"/>
<evidence type="ECO:0000313" key="1">
    <source>
        <dbReference type="EMBL" id="ERI06969.1"/>
    </source>
</evidence>
<sequence>MMPLLSGIPLLSIFTHIFPSKDSSLFSFSKICGQERNVRKK</sequence>
<reference evidence="1 2" key="1">
    <citation type="submission" date="2013-08" db="EMBL/GenBank/DDBJ databases">
        <authorList>
            <person name="Weinstock G."/>
            <person name="Sodergren E."/>
            <person name="Wylie T."/>
            <person name="Fulton L."/>
            <person name="Fulton R."/>
            <person name="Fronick C."/>
            <person name="O'Laughlin M."/>
            <person name="Godfrey J."/>
            <person name="Miner T."/>
            <person name="Herter B."/>
            <person name="Appelbaum E."/>
            <person name="Cordes M."/>
            <person name="Lek S."/>
            <person name="Wollam A."/>
            <person name="Pepin K.H."/>
            <person name="Palsikar V.B."/>
            <person name="Mitreva M."/>
            <person name="Wilson R.K."/>
        </authorList>
    </citation>
    <scope>NUCLEOTIDE SEQUENCE [LARGE SCALE GENOMIC DNA]</scope>
    <source>
        <strain evidence="1 2">ATCC 12856</strain>
    </source>
</reference>
<protein>
    <submittedName>
        <fullName evidence="1">Uncharacterized protein</fullName>
    </submittedName>
</protein>
<evidence type="ECO:0000313" key="2">
    <source>
        <dbReference type="Proteomes" id="UP000016511"/>
    </source>
</evidence>
<name>U1WEI9_ANEAE</name>
<dbReference type="Proteomes" id="UP000016511">
    <property type="component" value="Unassembled WGS sequence"/>
</dbReference>
<dbReference type="EMBL" id="AWSJ01000302">
    <property type="protein sequence ID" value="ERI06969.1"/>
    <property type="molecule type" value="Genomic_DNA"/>
</dbReference>
<keyword evidence="2" id="KW-1185">Reference proteome</keyword>
<dbReference type="HOGENOM" id="CLU_3264922_0_0_9"/>
<organism evidence="1 2">
    <name type="scientific">Aneurinibacillus aneurinilyticus ATCC 12856</name>
    <dbReference type="NCBI Taxonomy" id="649747"/>
    <lineage>
        <taxon>Bacteria</taxon>
        <taxon>Bacillati</taxon>
        <taxon>Bacillota</taxon>
        <taxon>Bacilli</taxon>
        <taxon>Bacillales</taxon>
        <taxon>Paenibacillaceae</taxon>
        <taxon>Aneurinibacillus group</taxon>
        <taxon>Aneurinibacillus</taxon>
    </lineage>
</organism>
<gene>
    <name evidence="1" type="ORF">HMPREF0083_04945</name>
</gene>
<comment type="caution">
    <text evidence="1">The sequence shown here is derived from an EMBL/GenBank/DDBJ whole genome shotgun (WGS) entry which is preliminary data.</text>
</comment>
<accession>U1WEI9</accession>
<proteinExistence type="predicted"/>